<protein>
    <submittedName>
        <fullName evidence="1">Uncharacterized protein</fullName>
    </submittedName>
</protein>
<dbReference type="AlphaFoldDB" id="A0A0E9TRU8"/>
<proteinExistence type="predicted"/>
<name>A0A0E9TRU8_ANGAN</name>
<reference evidence="1" key="1">
    <citation type="submission" date="2014-11" db="EMBL/GenBank/DDBJ databases">
        <authorList>
            <person name="Amaro Gonzalez C."/>
        </authorList>
    </citation>
    <scope>NUCLEOTIDE SEQUENCE</scope>
</reference>
<dbReference type="EMBL" id="GBXM01052952">
    <property type="protein sequence ID" value="JAH55625.1"/>
    <property type="molecule type" value="Transcribed_RNA"/>
</dbReference>
<sequence>MYDILKVIGQLQNTGPIRYNTHYAMVIHSREHEVQFTQ</sequence>
<accession>A0A0E9TRU8</accession>
<reference evidence="1" key="2">
    <citation type="journal article" date="2015" name="Fish Shellfish Immunol.">
        <title>Early steps in the European eel (Anguilla anguilla)-Vibrio vulnificus interaction in the gills: Role of the RtxA13 toxin.</title>
        <authorList>
            <person name="Callol A."/>
            <person name="Pajuelo D."/>
            <person name="Ebbesson L."/>
            <person name="Teles M."/>
            <person name="MacKenzie S."/>
            <person name="Amaro C."/>
        </authorList>
    </citation>
    <scope>NUCLEOTIDE SEQUENCE</scope>
</reference>
<evidence type="ECO:0000313" key="1">
    <source>
        <dbReference type="EMBL" id="JAH55625.1"/>
    </source>
</evidence>
<organism evidence="1">
    <name type="scientific">Anguilla anguilla</name>
    <name type="common">European freshwater eel</name>
    <name type="synonym">Muraena anguilla</name>
    <dbReference type="NCBI Taxonomy" id="7936"/>
    <lineage>
        <taxon>Eukaryota</taxon>
        <taxon>Metazoa</taxon>
        <taxon>Chordata</taxon>
        <taxon>Craniata</taxon>
        <taxon>Vertebrata</taxon>
        <taxon>Euteleostomi</taxon>
        <taxon>Actinopterygii</taxon>
        <taxon>Neopterygii</taxon>
        <taxon>Teleostei</taxon>
        <taxon>Anguilliformes</taxon>
        <taxon>Anguillidae</taxon>
        <taxon>Anguilla</taxon>
    </lineage>
</organism>